<evidence type="ECO:0000313" key="2">
    <source>
        <dbReference type="EMBL" id="MBL6445077.1"/>
    </source>
</evidence>
<keyword evidence="1" id="KW-0812">Transmembrane</keyword>
<evidence type="ECO:0000256" key="1">
    <source>
        <dbReference type="SAM" id="Phobius"/>
    </source>
</evidence>
<evidence type="ECO:0008006" key="4">
    <source>
        <dbReference type="Google" id="ProtNLM"/>
    </source>
</evidence>
<dbReference type="InterPro" id="IPR011008">
    <property type="entry name" value="Dimeric_a/b-barrel"/>
</dbReference>
<dbReference type="SUPFAM" id="SSF54909">
    <property type="entry name" value="Dimeric alpha+beta barrel"/>
    <property type="match status" value="1"/>
</dbReference>
<keyword evidence="1" id="KW-0472">Membrane</keyword>
<keyword evidence="3" id="KW-1185">Reference proteome</keyword>
<gene>
    <name evidence="2" type="ORF">JMN32_02080</name>
</gene>
<dbReference type="Gene3D" id="3.30.70.1060">
    <property type="entry name" value="Dimeric alpha+beta barrel"/>
    <property type="match status" value="1"/>
</dbReference>
<comment type="caution">
    <text evidence="2">The sequence shown here is derived from an EMBL/GenBank/DDBJ whole genome shotgun (WGS) entry which is preliminary data.</text>
</comment>
<reference evidence="2" key="1">
    <citation type="submission" date="2021-01" db="EMBL/GenBank/DDBJ databases">
        <title>Fulvivirga kasyanovii gen. nov., sp nov., a novel member of the phylum Bacteroidetes isolated from seawater in a mussel farm.</title>
        <authorList>
            <person name="Zhao L.-H."/>
            <person name="Wang Z.-J."/>
        </authorList>
    </citation>
    <scope>NUCLEOTIDE SEQUENCE</scope>
    <source>
        <strain evidence="2">29W222</strain>
    </source>
</reference>
<dbReference type="EMBL" id="JAEUGD010000004">
    <property type="protein sequence ID" value="MBL6445077.1"/>
    <property type="molecule type" value="Genomic_DNA"/>
</dbReference>
<dbReference type="AlphaFoldDB" id="A0A937FV39"/>
<name>A0A937FV39_9BACT</name>
<keyword evidence="1" id="KW-1133">Transmembrane helix</keyword>
<dbReference type="RefSeq" id="WP_202854620.1">
    <property type="nucleotide sequence ID" value="NZ_JAEUGD010000004.1"/>
</dbReference>
<evidence type="ECO:0000313" key="3">
    <source>
        <dbReference type="Proteomes" id="UP000614216"/>
    </source>
</evidence>
<dbReference type="Proteomes" id="UP000614216">
    <property type="component" value="Unassembled WGS sequence"/>
</dbReference>
<accession>A0A937FV39</accession>
<protein>
    <recommendedName>
        <fullName evidence="4">YCII-related domain-containing protein</fullName>
    </recommendedName>
</protein>
<proteinExistence type="predicted"/>
<feature type="transmembrane region" description="Helical" evidence="1">
    <location>
        <begin position="51"/>
        <end position="73"/>
    </location>
</feature>
<sequence>MNNHEQLTPAEKEAFEALRQPVQPDIHLEERIVKRLKDENLISKTPAWKDWGLKIAASIALIAVGIIIGKIIYPPMETQSQFNYMLVLYEDGRFTPSSPEEMFTEYSKWMEGIQEQGVTIGGQEMKPSSLFLEPDGTQVSDDNVRRVGGYFVINAGSLDQAMKIAQDSPHLKYGGSIEVKEFMIR</sequence>
<organism evidence="2 3">
    <name type="scientific">Fulvivirga marina</name>
    <dbReference type="NCBI Taxonomy" id="2494733"/>
    <lineage>
        <taxon>Bacteria</taxon>
        <taxon>Pseudomonadati</taxon>
        <taxon>Bacteroidota</taxon>
        <taxon>Cytophagia</taxon>
        <taxon>Cytophagales</taxon>
        <taxon>Fulvivirgaceae</taxon>
        <taxon>Fulvivirga</taxon>
    </lineage>
</organism>